<comment type="caution">
    <text evidence="3">Lacks conserved residue(s) required for the propagation of feature annotation.</text>
</comment>
<keyword evidence="1" id="KW-0677">Repeat</keyword>
<evidence type="ECO:0000313" key="5">
    <source>
        <dbReference type="EMBL" id="CAG5097758.1"/>
    </source>
</evidence>
<organism evidence="5 6">
    <name type="scientific">Oikopleura dioica</name>
    <name type="common">Tunicate</name>
    <dbReference type="NCBI Taxonomy" id="34765"/>
    <lineage>
        <taxon>Eukaryota</taxon>
        <taxon>Metazoa</taxon>
        <taxon>Chordata</taxon>
        <taxon>Tunicata</taxon>
        <taxon>Appendicularia</taxon>
        <taxon>Copelata</taxon>
        <taxon>Oikopleuridae</taxon>
        <taxon>Oikopleura</taxon>
    </lineage>
</organism>
<dbReference type="SUPFAM" id="SSF49854">
    <property type="entry name" value="Spermadhesin, CUB domain"/>
    <property type="match status" value="1"/>
</dbReference>
<protein>
    <submittedName>
        <fullName evidence="5">Oidioi.mRNA.OKI2018_I69.XSR.g15219.t2.cds</fullName>
    </submittedName>
</protein>
<dbReference type="Proteomes" id="UP001158576">
    <property type="component" value="Chromosome XSR"/>
</dbReference>
<sequence length="403" mass="46269">MRISSFLPIALSMAQRTMKVSRQAELGLLQKKEISLPYEMINDALANSPDGKATFEQMNTKKEKAILREKYLARGSKILGVESRWRFRLTQCAKQGNCPCSEKIDVDYAPFGVEGAFKSNNGTKFYAPNTNCIWKLHAPKDYTILMRFNRFAVEREDVCGFDYAMIYSGKMEYLNNKEHNDTVKAEGVFCGSIKDPQNVGDDDWNDKSTLVPTSDSGDDTLNRTFFNGQWTDLRNNNAGIIFVTDGDTQHTGFELEWRVLPKMQNVNVTGAEDAVDYVRQRILDDIENNPMNSKEEKEEKIKQVTKTMDRMITATKKNCYHLEGNVVPLEIQNGIKTTNTAIGFFPYMLDLIFATHKKCRQKHRVAWKRRFDKLQNTLWNKEENGETQHKSPFNPDDSVFAIE</sequence>
<gene>
    <name evidence="5" type="ORF">OKIOD_LOCUS6777</name>
</gene>
<reference evidence="5 6" key="1">
    <citation type="submission" date="2021-04" db="EMBL/GenBank/DDBJ databases">
        <authorList>
            <person name="Bliznina A."/>
        </authorList>
    </citation>
    <scope>NUCLEOTIDE SEQUENCE [LARGE SCALE GENOMIC DNA]</scope>
</reference>
<evidence type="ECO:0000256" key="1">
    <source>
        <dbReference type="ARBA" id="ARBA00022737"/>
    </source>
</evidence>
<dbReference type="PROSITE" id="PS01180">
    <property type="entry name" value="CUB"/>
    <property type="match status" value="1"/>
</dbReference>
<dbReference type="InterPro" id="IPR000859">
    <property type="entry name" value="CUB_dom"/>
</dbReference>
<dbReference type="Gene3D" id="2.60.120.290">
    <property type="entry name" value="Spermadhesin, CUB domain"/>
    <property type="match status" value="1"/>
</dbReference>
<keyword evidence="2" id="KW-1015">Disulfide bond</keyword>
<dbReference type="EMBL" id="OU015569">
    <property type="protein sequence ID" value="CAG5097758.1"/>
    <property type="molecule type" value="Genomic_DNA"/>
</dbReference>
<proteinExistence type="predicted"/>
<name>A0ABN7SJI6_OIKDI</name>
<dbReference type="PANTHER" id="PTHR24251">
    <property type="entry name" value="OVOCHYMASE-RELATED"/>
    <property type="match status" value="1"/>
</dbReference>
<accession>A0ABN7SJI6</accession>
<keyword evidence="6" id="KW-1185">Reference proteome</keyword>
<dbReference type="SMART" id="SM00042">
    <property type="entry name" value="CUB"/>
    <property type="match status" value="1"/>
</dbReference>
<evidence type="ECO:0000256" key="2">
    <source>
        <dbReference type="ARBA" id="ARBA00023157"/>
    </source>
</evidence>
<evidence type="ECO:0000256" key="3">
    <source>
        <dbReference type="PROSITE-ProRule" id="PRU00059"/>
    </source>
</evidence>
<dbReference type="Pfam" id="PF00431">
    <property type="entry name" value="CUB"/>
    <property type="match status" value="1"/>
</dbReference>
<dbReference type="InterPro" id="IPR035914">
    <property type="entry name" value="Sperma_CUB_dom_sf"/>
</dbReference>
<evidence type="ECO:0000313" key="6">
    <source>
        <dbReference type="Proteomes" id="UP001158576"/>
    </source>
</evidence>
<feature type="domain" description="CUB" evidence="4">
    <location>
        <begin position="100"/>
        <end position="260"/>
    </location>
</feature>
<evidence type="ECO:0000259" key="4">
    <source>
        <dbReference type="PROSITE" id="PS01180"/>
    </source>
</evidence>
<dbReference type="CDD" id="cd00041">
    <property type="entry name" value="CUB"/>
    <property type="match status" value="1"/>
</dbReference>